<dbReference type="PANTHER" id="PTHR11575:SF24">
    <property type="entry name" value="5'-NUCLEOTIDASE"/>
    <property type="match status" value="1"/>
</dbReference>
<dbReference type="GO" id="GO:0030288">
    <property type="term" value="C:outer membrane-bounded periplasmic space"/>
    <property type="evidence" value="ECO:0007669"/>
    <property type="project" value="TreeGrafter"/>
</dbReference>
<dbReference type="PROSITE" id="PS51257">
    <property type="entry name" value="PROKAR_LIPOPROTEIN"/>
    <property type="match status" value="1"/>
</dbReference>
<sequence>MYRKLLITAAAGAAMTFGACAMMAPSDGTGALDLTIIHMNDHHSRLFPNSGTDLVLAGERTRVEIGGFPRAVGLIKALEAQPGHSIKVHAGDAITGDLYYTLFKGEADAAMMNEACFDIFALGNHEFDDGDAGLVNFLDFLSAGDCNTDVLAANVVPEVGVSPLAPQTQWDYFQPYTIKTFGRQQVGFIGIDIANKTKNSSKPDATTVFLDEVETAQRYIDELTAKGIDKIVLVTHYQYDNDIAMAQQLRGVDVIIGGDSHTLLGDEFRQFGLSPAGPYPTVVTNADGNTVCIAQAWEYSLVVGELRVQWDDNGNVVNCGGSPHLLLGDTFQRADSSGQRVPLTGTARDAVLTEVAASPVLTLVTPDAQAANTLSSYTAQVDVLKQDVIGRNTDNLCLVRIPGETRSNICAPAETAQHGSDISTLVALAFKQMSLESDIAIQNGGGVRIDVPAGDITVGLAYQLLPFANTLVNLEMTGAEIKAVLEDAIDFALQPDGSTGAYPYASGLRFNVDGTRPKGQRVSGLQVKLKQDTSWSPINMSRTYTVVTNDFIARGQDGYVTFGEIYADGRVTNTYLDYAQSFVDYVKSVGTVQRLPYSEYSTQSFRR</sequence>
<dbReference type="InterPro" id="IPR029052">
    <property type="entry name" value="Metallo-depent_PP-like"/>
</dbReference>
<feature type="domain" description="Calcineurin-like phosphoesterase" evidence="4">
    <location>
        <begin position="35"/>
        <end position="262"/>
    </location>
</feature>
<reference evidence="6" key="1">
    <citation type="submission" date="2022-07" db="EMBL/GenBank/DDBJ databases">
        <title>Complete genome sequence of Salinispirillum sp. LH10-3-1 capable of multiple carbohydrate inversion isolated from a soda lake.</title>
        <authorList>
            <person name="Liu J."/>
            <person name="Zhai Y."/>
            <person name="Zhang H."/>
            <person name="Yang H."/>
            <person name="Qu J."/>
            <person name="Li J."/>
        </authorList>
    </citation>
    <scope>NUCLEOTIDE SEQUENCE</scope>
    <source>
        <strain evidence="6">LH 10-3-1</strain>
    </source>
</reference>
<dbReference type="InterPro" id="IPR006420">
    <property type="entry name" value="NadN"/>
</dbReference>
<dbReference type="InterPro" id="IPR004843">
    <property type="entry name" value="Calcineurin-like_PHP"/>
</dbReference>
<dbReference type="InterPro" id="IPR008334">
    <property type="entry name" value="5'-Nucleotdase_C"/>
</dbReference>
<name>A0AB38YDM6_9GAMM</name>
<dbReference type="InterPro" id="IPR006179">
    <property type="entry name" value="5_nucleotidase/apyrase"/>
</dbReference>
<evidence type="ECO:0000313" key="6">
    <source>
        <dbReference type="EMBL" id="WLD57484.1"/>
    </source>
</evidence>
<comment type="similarity">
    <text evidence="1 3">Belongs to the 5'-nucleotidase family.</text>
</comment>
<dbReference type="RefSeq" id="WP_304994769.1">
    <property type="nucleotide sequence ID" value="NZ_CP101717.1"/>
</dbReference>
<feature type="signal peptide" evidence="3">
    <location>
        <begin position="1"/>
        <end position="21"/>
    </location>
</feature>
<dbReference type="SUPFAM" id="SSF56300">
    <property type="entry name" value="Metallo-dependent phosphatases"/>
    <property type="match status" value="1"/>
</dbReference>
<evidence type="ECO:0000259" key="5">
    <source>
        <dbReference type="Pfam" id="PF02872"/>
    </source>
</evidence>
<dbReference type="GO" id="GO:0008253">
    <property type="term" value="F:5'-nucleotidase activity"/>
    <property type="evidence" value="ECO:0007669"/>
    <property type="project" value="InterPro"/>
</dbReference>
<dbReference type="PROSITE" id="PS00786">
    <property type="entry name" value="5_NUCLEOTIDASE_2"/>
    <property type="match status" value="1"/>
</dbReference>
<dbReference type="GO" id="GO:0009166">
    <property type="term" value="P:nucleotide catabolic process"/>
    <property type="evidence" value="ECO:0007669"/>
    <property type="project" value="InterPro"/>
</dbReference>
<evidence type="ECO:0000256" key="1">
    <source>
        <dbReference type="ARBA" id="ARBA00006654"/>
    </source>
</evidence>
<feature type="domain" description="5'-Nucleotidase C-terminal" evidence="5">
    <location>
        <begin position="418"/>
        <end position="562"/>
    </location>
</feature>
<keyword evidence="3" id="KW-0547">Nucleotide-binding</keyword>
<dbReference type="SUPFAM" id="SSF55816">
    <property type="entry name" value="5'-nucleotidase (syn. UDP-sugar hydrolase), C-terminal domain"/>
    <property type="match status" value="1"/>
</dbReference>
<dbReference type="GO" id="GO:0046872">
    <property type="term" value="F:metal ion binding"/>
    <property type="evidence" value="ECO:0007669"/>
    <property type="project" value="InterPro"/>
</dbReference>
<dbReference type="InterPro" id="IPR036907">
    <property type="entry name" value="5'-Nucleotdase_C_sf"/>
</dbReference>
<evidence type="ECO:0000259" key="4">
    <source>
        <dbReference type="Pfam" id="PF00149"/>
    </source>
</evidence>
<gene>
    <name evidence="6" type="primary">nadN</name>
    <name evidence="6" type="ORF">NFC81_12295</name>
</gene>
<organism evidence="6">
    <name type="scientific">Salinispirillum sp. LH 10-3-1</name>
    <dbReference type="NCBI Taxonomy" id="2952525"/>
    <lineage>
        <taxon>Bacteria</taxon>
        <taxon>Pseudomonadati</taxon>
        <taxon>Pseudomonadota</taxon>
        <taxon>Gammaproteobacteria</taxon>
        <taxon>Oceanospirillales</taxon>
        <taxon>Saccharospirillaceae</taxon>
        <taxon>Salinispirillum</taxon>
    </lineage>
</organism>
<dbReference type="NCBIfam" id="TIGR01530">
    <property type="entry name" value="nadN"/>
    <property type="match status" value="1"/>
</dbReference>
<dbReference type="GO" id="GO:0008768">
    <property type="term" value="F:UDP-sugar diphosphatase activity"/>
    <property type="evidence" value="ECO:0007669"/>
    <property type="project" value="TreeGrafter"/>
</dbReference>
<dbReference type="GO" id="GO:0000166">
    <property type="term" value="F:nucleotide binding"/>
    <property type="evidence" value="ECO:0007669"/>
    <property type="project" value="UniProtKB-KW"/>
</dbReference>
<feature type="chain" id="PRO_5044046887" evidence="3">
    <location>
        <begin position="22"/>
        <end position="607"/>
    </location>
</feature>
<keyword evidence="2 3" id="KW-0732">Signal</keyword>
<dbReference type="Pfam" id="PF02872">
    <property type="entry name" value="5_nucleotid_C"/>
    <property type="match status" value="1"/>
</dbReference>
<evidence type="ECO:0000256" key="2">
    <source>
        <dbReference type="ARBA" id="ARBA00022729"/>
    </source>
</evidence>
<dbReference type="AlphaFoldDB" id="A0AB38YDM6"/>
<dbReference type="EMBL" id="CP101717">
    <property type="protein sequence ID" value="WLD57484.1"/>
    <property type="molecule type" value="Genomic_DNA"/>
</dbReference>
<dbReference type="Pfam" id="PF00149">
    <property type="entry name" value="Metallophos"/>
    <property type="match status" value="1"/>
</dbReference>
<evidence type="ECO:0000256" key="3">
    <source>
        <dbReference type="RuleBase" id="RU362119"/>
    </source>
</evidence>
<keyword evidence="3" id="KW-0378">Hydrolase</keyword>
<accession>A0AB38YDM6</accession>
<protein>
    <submittedName>
        <fullName evidence="6">NAD nucleotidase</fullName>
    </submittedName>
</protein>
<dbReference type="PRINTS" id="PR01607">
    <property type="entry name" value="APYRASEFAMLY"/>
</dbReference>
<dbReference type="Gene3D" id="3.90.780.10">
    <property type="entry name" value="5'-Nucleotidase, C-terminal domain"/>
    <property type="match status" value="1"/>
</dbReference>
<dbReference type="PANTHER" id="PTHR11575">
    <property type="entry name" value="5'-NUCLEOTIDASE-RELATED"/>
    <property type="match status" value="1"/>
</dbReference>
<dbReference type="Gene3D" id="3.60.21.10">
    <property type="match status" value="1"/>
</dbReference>
<dbReference type="InterPro" id="IPR006146">
    <property type="entry name" value="5'-Nucleotdase_CS"/>
</dbReference>
<proteinExistence type="inferred from homology"/>